<dbReference type="EMBL" id="CP013065">
    <property type="protein sequence ID" value="ALM13176.1"/>
    <property type="molecule type" value="Genomic_DNA"/>
</dbReference>
<dbReference type="GO" id="GO:0003735">
    <property type="term" value="F:structural constituent of ribosome"/>
    <property type="evidence" value="ECO:0007669"/>
    <property type="project" value="InterPro"/>
</dbReference>
<dbReference type="KEGG" id="prf:PeribacterA2_0485"/>
<accession>A0A0S1SRU6</accession>
<evidence type="ECO:0000256" key="3">
    <source>
        <dbReference type="ARBA" id="ARBA00022884"/>
    </source>
</evidence>
<protein>
    <recommendedName>
        <fullName evidence="6">Large ribosomal subunit protein bL21</fullName>
    </recommendedName>
</protein>
<dbReference type="Pfam" id="PF00829">
    <property type="entry name" value="Ribosomal_L21p"/>
    <property type="match status" value="1"/>
</dbReference>
<comment type="similarity">
    <text evidence="1 6 7">Belongs to the bacterial ribosomal protein bL21 family.</text>
</comment>
<dbReference type="AlphaFoldDB" id="A0A0S1SWB3"/>
<name>A0A0S1SWB3_9BACT</name>
<dbReference type="PANTHER" id="PTHR21349:SF0">
    <property type="entry name" value="LARGE RIBOSOMAL SUBUNIT PROTEIN BL21M"/>
    <property type="match status" value="1"/>
</dbReference>
<keyword evidence="2 6" id="KW-0699">rRNA-binding</keyword>
<organism evidence="8 9">
    <name type="scientific">Candidatus Peribacter riflensis</name>
    <dbReference type="NCBI Taxonomy" id="1735162"/>
    <lineage>
        <taxon>Bacteria</taxon>
        <taxon>Candidatus Peregrinibacteriota</taxon>
        <taxon>Candidatus Peribacteria</taxon>
        <taxon>Candidatus Peribacterales</taxon>
        <taxon>Candidatus Peribacteraceae</taxon>
        <taxon>Candidatus Peribacter</taxon>
    </lineage>
</organism>
<dbReference type="InterPro" id="IPR028909">
    <property type="entry name" value="bL21-like"/>
</dbReference>
<dbReference type="InterPro" id="IPR001787">
    <property type="entry name" value="Ribosomal_bL21"/>
</dbReference>
<dbReference type="SUPFAM" id="SSF141091">
    <property type="entry name" value="L21p-like"/>
    <property type="match status" value="1"/>
</dbReference>
<dbReference type="InterPro" id="IPR036164">
    <property type="entry name" value="bL21-like_sf"/>
</dbReference>
<evidence type="ECO:0000313" key="8">
    <source>
        <dbReference type="EMBL" id="ALM13176.1"/>
    </source>
</evidence>
<keyword evidence="5 6" id="KW-0687">Ribonucleoprotein</keyword>
<keyword evidence="3 6" id="KW-0694">RNA-binding</keyword>
<evidence type="ECO:0000256" key="1">
    <source>
        <dbReference type="ARBA" id="ARBA00008563"/>
    </source>
</evidence>
<dbReference type="InterPro" id="IPR018258">
    <property type="entry name" value="Ribosomal_bL21_CS"/>
</dbReference>
<accession>A0A0S1SWB3</accession>
<dbReference type="PANTHER" id="PTHR21349">
    <property type="entry name" value="50S RIBOSOMAL PROTEIN L21"/>
    <property type="match status" value="1"/>
</dbReference>
<dbReference type="GO" id="GO:0006412">
    <property type="term" value="P:translation"/>
    <property type="evidence" value="ECO:0007669"/>
    <property type="project" value="UniProtKB-UniRule"/>
</dbReference>
<dbReference type="Proteomes" id="UP000069135">
    <property type="component" value="Chromosome"/>
</dbReference>
<gene>
    <name evidence="6" type="primary">rplU</name>
    <name evidence="8" type="ORF">PeribacterD1_0485</name>
</gene>
<sequence length="104" mass="11547">MFVIVKIAGFQEKVEEGMKLKVPALDAEPGSTVTFKDVLLTVKGEDDIAVGTPNVSGSTVEAKVLAHGKGDKVRVYKMHRRKRYRRLHGHRQGFTEIEITKISA</sequence>
<dbReference type="STRING" id="1735162.PeribacterB2_0484"/>
<accession>A0A0S1SN00</accession>
<dbReference type="HAMAP" id="MF_01363">
    <property type="entry name" value="Ribosomal_bL21"/>
    <property type="match status" value="1"/>
</dbReference>
<comment type="function">
    <text evidence="6 7">This protein binds to 23S rRNA in the presence of protein L20.</text>
</comment>
<comment type="subunit">
    <text evidence="6">Part of the 50S ribosomal subunit. Contacts protein L20.</text>
</comment>
<dbReference type="PROSITE" id="PS01169">
    <property type="entry name" value="RIBOSOMAL_L21"/>
    <property type="match status" value="1"/>
</dbReference>
<evidence type="ECO:0000256" key="5">
    <source>
        <dbReference type="ARBA" id="ARBA00023274"/>
    </source>
</evidence>
<dbReference type="GO" id="GO:0019843">
    <property type="term" value="F:rRNA binding"/>
    <property type="evidence" value="ECO:0007669"/>
    <property type="project" value="UniProtKB-UniRule"/>
</dbReference>
<dbReference type="GO" id="GO:1990904">
    <property type="term" value="C:ribonucleoprotein complex"/>
    <property type="evidence" value="ECO:0007669"/>
    <property type="project" value="UniProtKB-KW"/>
</dbReference>
<dbReference type="NCBIfam" id="TIGR00061">
    <property type="entry name" value="L21"/>
    <property type="match status" value="1"/>
</dbReference>
<evidence type="ECO:0000256" key="2">
    <source>
        <dbReference type="ARBA" id="ARBA00022730"/>
    </source>
</evidence>
<evidence type="ECO:0000256" key="4">
    <source>
        <dbReference type="ARBA" id="ARBA00022980"/>
    </source>
</evidence>
<evidence type="ECO:0000313" key="9">
    <source>
        <dbReference type="Proteomes" id="UP000069135"/>
    </source>
</evidence>
<accession>A0A0S1SKL7</accession>
<reference evidence="8 9" key="2">
    <citation type="journal article" date="2016" name="PeerJ">
        <title>Analysis of five complete genome sequences for members of the class Peribacteria in the recently recognized Peregrinibacteria bacterial phylum.</title>
        <authorList>
            <person name="Anantharaman K."/>
            <person name="Brown C.T."/>
            <person name="Burstein D."/>
            <person name="Castelle C.J."/>
            <person name="Probst A.J."/>
            <person name="Thomas B.C."/>
            <person name="Williams K.H."/>
            <person name="Banfield J.F."/>
        </authorList>
    </citation>
    <scope>NUCLEOTIDE SEQUENCE [LARGE SCALE GENOMIC DNA]</scope>
    <source>
        <strain evidence="8">RIFOXYD1_FULL_PER-ii_59_16</strain>
    </source>
</reference>
<accession>A0A0S1SEZ0</accession>
<evidence type="ECO:0000256" key="6">
    <source>
        <dbReference type="HAMAP-Rule" id="MF_01363"/>
    </source>
</evidence>
<evidence type="ECO:0000256" key="7">
    <source>
        <dbReference type="RuleBase" id="RU000562"/>
    </source>
</evidence>
<proteinExistence type="inferred from homology"/>
<dbReference type="GO" id="GO:0005737">
    <property type="term" value="C:cytoplasm"/>
    <property type="evidence" value="ECO:0007669"/>
    <property type="project" value="UniProtKB-ARBA"/>
</dbReference>
<keyword evidence="4 6" id="KW-0689">Ribosomal protein</keyword>
<dbReference type="GO" id="GO:0005840">
    <property type="term" value="C:ribosome"/>
    <property type="evidence" value="ECO:0007669"/>
    <property type="project" value="UniProtKB-KW"/>
</dbReference>
<reference evidence="9" key="1">
    <citation type="submission" date="2015-10" db="EMBL/GenBank/DDBJ databases">
        <title>Analysis of five complete genome sequences for members of the class Peribacteria in the recently recognized Peregrinibacteria bacterial phylum.</title>
        <authorList>
            <person name="Anantharaman K."/>
            <person name="Brown C.T."/>
            <person name="Burstein D."/>
            <person name="Castelle C.J."/>
            <person name="Probst A.J."/>
            <person name="Thomas B.C."/>
            <person name="Williams K.H."/>
            <person name="Banfield J.F."/>
        </authorList>
    </citation>
    <scope>NUCLEOTIDE SEQUENCE [LARGE SCALE GENOMIC DNA]</scope>
</reference>